<evidence type="ECO:0000256" key="1">
    <source>
        <dbReference type="SAM" id="Coils"/>
    </source>
</evidence>
<feature type="region of interest" description="Disordered" evidence="2">
    <location>
        <begin position="1"/>
        <end position="22"/>
    </location>
</feature>
<keyword evidence="1" id="KW-0175">Coiled coil</keyword>
<proteinExistence type="predicted"/>
<feature type="compositionally biased region" description="Basic and acidic residues" evidence="2">
    <location>
        <begin position="288"/>
        <end position="299"/>
    </location>
</feature>
<evidence type="ECO:0000313" key="3">
    <source>
        <dbReference type="EMBL" id="CAE8628920.1"/>
    </source>
</evidence>
<evidence type="ECO:0000313" key="4">
    <source>
        <dbReference type="Proteomes" id="UP000654075"/>
    </source>
</evidence>
<dbReference type="AlphaFoldDB" id="A0A813GQ51"/>
<feature type="region of interest" description="Disordered" evidence="2">
    <location>
        <begin position="287"/>
        <end position="319"/>
    </location>
</feature>
<accession>A0A813GQ51</accession>
<gene>
    <name evidence="3" type="ORF">PGLA1383_LOCUS45517</name>
</gene>
<protein>
    <submittedName>
        <fullName evidence="3">Uncharacterized protein</fullName>
    </submittedName>
</protein>
<sequence>SNSFGLGVAPRPLLDPSAMRNPGRIASPGLQAHFRATRVATPTPACRQPCGRPQLGTGCPPASGHDDTLAGLVSHLMRVKDRGELPSLPLLLECMQRIGDLDVSSTAGDGHIWMIAPVLRAARDQLLQGSGDRQVLEVQSSNLKSRAEDLLAEADEIEEGQLSREESFHQQASRQRLEIQDLSEKTHQWQQERLAAEADSEDFLRQAAVDRMDSWYEEQHRMEAEIASLAASVSSLRANMFSDVVEPRQNTEARLDEARKKLHVLQPKLAEQEEIRRVLEKGEEEIEDLKRQIQKKQDEDASNDTPRTRRASRLRTGAT</sequence>
<feature type="coiled-coil region" evidence="1">
    <location>
        <begin position="133"/>
        <end position="199"/>
    </location>
</feature>
<dbReference type="Proteomes" id="UP000654075">
    <property type="component" value="Unassembled WGS sequence"/>
</dbReference>
<evidence type="ECO:0000256" key="2">
    <source>
        <dbReference type="SAM" id="MobiDB-lite"/>
    </source>
</evidence>
<organism evidence="3 4">
    <name type="scientific">Polarella glacialis</name>
    <name type="common">Dinoflagellate</name>
    <dbReference type="NCBI Taxonomy" id="89957"/>
    <lineage>
        <taxon>Eukaryota</taxon>
        <taxon>Sar</taxon>
        <taxon>Alveolata</taxon>
        <taxon>Dinophyceae</taxon>
        <taxon>Suessiales</taxon>
        <taxon>Suessiaceae</taxon>
        <taxon>Polarella</taxon>
    </lineage>
</organism>
<dbReference type="EMBL" id="CAJNNV010029541">
    <property type="protein sequence ID" value="CAE8628920.1"/>
    <property type="molecule type" value="Genomic_DNA"/>
</dbReference>
<reference evidence="3" key="1">
    <citation type="submission" date="2021-02" db="EMBL/GenBank/DDBJ databases">
        <authorList>
            <person name="Dougan E. K."/>
            <person name="Rhodes N."/>
            <person name="Thang M."/>
            <person name="Chan C."/>
        </authorList>
    </citation>
    <scope>NUCLEOTIDE SEQUENCE</scope>
</reference>
<name>A0A813GQ51_POLGL</name>
<keyword evidence="4" id="KW-1185">Reference proteome</keyword>
<comment type="caution">
    <text evidence="3">The sequence shown here is derived from an EMBL/GenBank/DDBJ whole genome shotgun (WGS) entry which is preliminary data.</text>
</comment>
<feature type="non-terminal residue" evidence="3">
    <location>
        <position position="1"/>
    </location>
</feature>